<organism evidence="2 3">
    <name type="scientific">Phycomyces blakesleeanus (strain ATCC 8743b / DSM 1359 / FGSC 10004 / NBRC 33097 / NRRL 1555)</name>
    <dbReference type="NCBI Taxonomy" id="763407"/>
    <lineage>
        <taxon>Eukaryota</taxon>
        <taxon>Fungi</taxon>
        <taxon>Fungi incertae sedis</taxon>
        <taxon>Mucoromycota</taxon>
        <taxon>Mucoromycotina</taxon>
        <taxon>Mucoromycetes</taxon>
        <taxon>Mucorales</taxon>
        <taxon>Phycomycetaceae</taxon>
        <taxon>Phycomyces</taxon>
    </lineage>
</organism>
<evidence type="ECO:0000313" key="2">
    <source>
        <dbReference type="EMBL" id="OAD71297.1"/>
    </source>
</evidence>
<dbReference type="Proteomes" id="UP000077315">
    <property type="component" value="Unassembled WGS sequence"/>
</dbReference>
<proteinExistence type="predicted"/>
<dbReference type="GeneID" id="28999496"/>
<dbReference type="AlphaFoldDB" id="A0A167LXK3"/>
<evidence type="ECO:0000313" key="3">
    <source>
        <dbReference type="Proteomes" id="UP000077315"/>
    </source>
</evidence>
<dbReference type="EMBL" id="KV440986">
    <property type="protein sequence ID" value="OAD71297.1"/>
    <property type="molecule type" value="Genomic_DNA"/>
</dbReference>
<dbReference type="InParanoid" id="A0A167LXK3"/>
<reference evidence="3" key="1">
    <citation type="submission" date="2015-06" db="EMBL/GenBank/DDBJ databases">
        <title>Expansion of signal transduction pathways in fungi by whole-genome duplication.</title>
        <authorList>
            <consortium name="DOE Joint Genome Institute"/>
            <person name="Corrochano L.M."/>
            <person name="Kuo A."/>
            <person name="Marcet-Houben M."/>
            <person name="Polaino S."/>
            <person name="Salamov A."/>
            <person name="Villalobos J.M."/>
            <person name="Alvarez M.I."/>
            <person name="Avalos J."/>
            <person name="Benito E.P."/>
            <person name="Benoit I."/>
            <person name="Burger G."/>
            <person name="Camino L.P."/>
            <person name="Canovas D."/>
            <person name="Cerda-Olmedo E."/>
            <person name="Cheng J.-F."/>
            <person name="Dominguez A."/>
            <person name="Elias M."/>
            <person name="Eslava A.P."/>
            <person name="Glaser F."/>
            <person name="Grimwood J."/>
            <person name="Gutierrez G."/>
            <person name="Heitman J."/>
            <person name="Henrissat B."/>
            <person name="Iturriaga E.A."/>
            <person name="Lang B.F."/>
            <person name="Lavin J.L."/>
            <person name="Lee S."/>
            <person name="Li W."/>
            <person name="Lindquist E."/>
            <person name="Lopez-Garcia S."/>
            <person name="Luque E.M."/>
            <person name="Marcos A.T."/>
            <person name="Martin J."/>
            <person name="McCluskey K."/>
            <person name="Medina H.R."/>
            <person name="Miralles-Duran A."/>
            <person name="Miyazaki A."/>
            <person name="Munoz-Torres E."/>
            <person name="Oguiza J.A."/>
            <person name="Ohm R."/>
            <person name="Olmedo M."/>
            <person name="Orejas M."/>
            <person name="Ortiz-Castellanos L."/>
            <person name="Pisabarro A.G."/>
            <person name="Rodriguez-Romero J."/>
            <person name="Ruiz-Herrera J."/>
            <person name="Ruiz-Vazquez R."/>
            <person name="Sanz C."/>
            <person name="Schackwitz W."/>
            <person name="Schmutz J."/>
            <person name="Shahriari M."/>
            <person name="Shelest E."/>
            <person name="Silva-Franco F."/>
            <person name="Soanes D."/>
            <person name="Syed K."/>
            <person name="Tagua V.G."/>
            <person name="Talbot N.J."/>
            <person name="Thon M."/>
            <person name="De vries R.P."/>
            <person name="Wiebenga A."/>
            <person name="Yadav J.S."/>
            <person name="Braun E.L."/>
            <person name="Baker S."/>
            <person name="Garre V."/>
            <person name="Horwitz B."/>
            <person name="Torres-Martinez S."/>
            <person name="Idnurm A."/>
            <person name="Herrera-Estrella A."/>
            <person name="Gabaldon T."/>
            <person name="Grigoriev I.V."/>
        </authorList>
    </citation>
    <scope>NUCLEOTIDE SEQUENCE [LARGE SCALE GENOMIC DNA]</scope>
    <source>
        <strain evidence="3">NRRL 1555(-)</strain>
    </source>
</reference>
<keyword evidence="3" id="KW-1185">Reference proteome</keyword>
<feature type="region of interest" description="Disordered" evidence="1">
    <location>
        <begin position="68"/>
        <end position="181"/>
    </location>
</feature>
<dbReference type="RefSeq" id="XP_018289337.1">
    <property type="nucleotide sequence ID" value="XM_018438590.1"/>
</dbReference>
<dbReference type="VEuPathDB" id="FungiDB:PHYBLDRAFT_182204"/>
<feature type="compositionally biased region" description="Polar residues" evidence="1">
    <location>
        <begin position="234"/>
        <end position="259"/>
    </location>
</feature>
<sequence>MVPVDEVFDSKKQPEHPLSGHLPERDRRLSIRSRSASPSAYVFAPSWILSPTEKPGLRTTSLAFSSFGKRTHRESDLKDRFPRDPTNKSLLASERTAVKTDDNNPLSPRPSASSPSPRRLPYPSQHAPDSSALHTDVRRPAKALRNNSCTDLTKLPPSDTMEEFPTLANNAPDLTKHPTSSPWGKPHLIKEVFAQPAQQEDNVTNQSCDPELARLKALVPKRISSTAIKKHTPAGSSHSNRPRSTTGKTLPTRLSSLSVRQFPKRTTESPTTPDEKRSGEENTDTSGLKDYAPEIETPTITDEDKERFLNLVRVWTGGAVRWENNCGVLPRSPSPTMNAKPLLPVGSDRLFDRRSSYSGISPFEMGPLKIHSQEPCSETDCSIYGSMDNGLLNPTSLYSVKDTDMNGVRDRWMFAKAPSSSLYYVM</sequence>
<accession>A0A167LXK3</accession>
<name>A0A167LXK3_PHYB8</name>
<gene>
    <name evidence="2" type="ORF">PHYBLDRAFT_182204</name>
</gene>
<feature type="region of interest" description="Disordered" evidence="1">
    <location>
        <begin position="225"/>
        <end position="302"/>
    </location>
</feature>
<dbReference type="OrthoDB" id="2270912at2759"/>
<evidence type="ECO:0000256" key="1">
    <source>
        <dbReference type="SAM" id="MobiDB-lite"/>
    </source>
</evidence>
<feature type="compositionally biased region" description="Basic and acidic residues" evidence="1">
    <location>
        <begin position="73"/>
        <end position="86"/>
    </location>
</feature>
<feature type="region of interest" description="Disordered" evidence="1">
    <location>
        <begin position="1"/>
        <end position="38"/>
    </location>
</feature>
<protein>
    <submittedName>
        <fullName evidence="2">Uncharacterized protein</fullName>
    </submittedName>
</protein>
<feature type="compositionally biased region" description="Low complexity" evidence="1">
    <location>
        <begin position="105"/>
        <end position="124"/>
    </location>
</feature>